<keyword evidence="1" id="KW-0547">Nucleotide-binding</keyword>
<dbReference type="PROSITE" id="PS51421">
    <property type="entry name" value="RAS"/>
    <property type="match status" value="1"/>
</dbReference>
<protein>
    <submittedName>
        <fullName evidence="2">Uncharacterized protein</fullName>
    </submittedName>
</protein>
<comment type="caution">
    <text evidence="2">The sequence shown here is derived from an EMBL/GenBank/DDBJ whole genome shotgun (WGS) entry which is preliminary data.</text>
</comment>
<dbReference type="Proteomes" id="UP001295684">
    <property type="component" value="Unassembled WGS sequence"/>
</dbReference>
<gene>
    <name evidence="2" type="ORF">ECRASSUSDP1_LOCUS17142</name>
</gene>
<dbReference type="PRINTS" id="PR00449">
    <property type="entry name" value="RASTRNSFRMNG"/>
</dbReference>
<dbReference type="Pfam" id="PF00071">
    <property type="entry name" value="Ras"/>
    <property type="match status" value="1"/>
</dbReference>
<dbReference type="SMART" id="SM00176">
    <property type="entry name" value="RAN"/>
    <property type="match status" value="1"/>
</dbReference>
<dbReference type="InterPro" id="IPR005225">
    <property type="entry name" value="Small_GTP-bd"/>
</dbReference>
<reference evidence="2" key="1">
    <citation type="submission" date="2023-07" db="EMBL/GenBank/DDBJ databases">
        <authorList>
            <consortium name="AG Swart"/>
            <person name="Singh M."/>
            <person name="Singh A."/>
            <person name="Seah K."/>
            <person name="Emmerich C."/>
        </authorList>
    </citation>
    <scope>NUCLEOTIDE SEQUENCE</scope>
    <source>
        <strain evidence="2">DP1</strain>
    </source>
</reference>
<organism evidence="2 3">
    <name type="scientific">Euplotes crassus</name>
    <dbReference type="NCBI Taxonomy" id="5936"/>
    <lineage>
        <taxon>Eukaryota</taxon>
        <taxon>Sar</taxon>
        <taxon>Alveolata</taxon>
        <taxon>Ciliophora</taxon>
        <taxon>Intramacronucleata</taxon>
        <taxon>Spirotrichea</taxon>
        <taxon>Hypotrichia</taxon>
        <taxon>Euplotida</taxon>
        <taxon>Euplotidae</taxon>
        <taxon>Moneuplotes</taxon>
    </lineage>
</organism>
<dbReference type="SMART" id="SM00173">
    <property type="entry name" value="RAS"/>
    <property type="match status" value="1"/>
</dbReference>
<dbReference type="InterPro" id="IPR027417">
    <property type="entry name" value="P-loop_NTPase"/>
</dbReference>
<keyword evidence="3" id="KW-1185">Reference proteome</keyword>
<name>A0AAD1XMU4_EUPCR</name>
<dbReference type="SMART" id="SM00174">
    <property type="entry name" value="RHO"/>
    <property type="match status" value="1"/>
</dbReference>
<proteinExistence type="predicted"/>
<dbReference type="AlphaFoldDB" id="A0AAD1XMU4"/>
<dbReference type="PANTHER" id="PTHR47978">
    <property type="match status" value="1"/>
</dbReference>
<dbReference type="CDD" id="cd00154">
    <property type="entry name" value="Rab"/>
    <property type="match status" value="1"/>
</dbReference>
<evidence type="ECO:0000313" key="2">
    <source>
        <dbReference type="EMBL" id="CAI2375778.1"/>
    </source>
</evidence>
<dbReference type="EMBL" id="CAMPGE010017283">
    <property type="protein sequence ID" value="CAI2375778.1"/>
    <property type="molecule type" value="Genomic_DNA"/>
</dbReference>
<dbReference type="FunFam" id="3.40.50.300:FF:001329">
    <property type="entry name" value="Small GTP-binding protein, putative"/>
    <property type="match status" value="1"/>
</dbReference>
<dbReference type="InterPro" id="IPR001806">
    <property type="entry name" value="Small_GTPase"/>
</dbReference>
<accession>A0AAD1XMU4</accession>
<evidence type="ECO:0000256" key="1">
    <source>
        <dbReference type="ARBA" id="ARBA00022741"/>
    </source>
</evidence>
<dbReference type="Gene3D" id="3.40.50.300">
    <property type="entry name" value="P-loop containing nucleotide triphosphate hydrolases"/>
    <property type="match status" value="1"/>
</dbReference>
<sequence length="229" mass="26247">MDYSESQMTYKIKFIMLGNSGVGKTSITHLVENPEKDFISVEPTLGYEFISKVYQCESDLVQVHLWDTAGQDKYANMSNQYFKRAAGALIVFDITSKKSFEGCKEWYSYLKDSGEDSVEILLIGNKVDLEEEREVSTKEAQEFARQNSFPYIETSVLMNKNIQEGFQILLNKIITKLKKLEHKSANSSTQHYTSFGLQREAYNSSIVLRKRAELLTSRDKSMESKSCKC</sequence>
<dbReference type="SUPFAM" id="SSF52540">
    <property type="entry name" value="P-loop containing nucleoside triphosphate hydrolases"/>
    <property type="match status" value="1"/>
</dbReference>
<dbReference type="GO" id="GO:0005525">
    <property type="term" value="F:GTP binding"/>
    <property type="evidence" value="ECO:0007669"/>
    <property type="project" value="InterPro"/>
</dbReference>
<evidence type="ECO:0000313" key="3">
    <source>
        <dbReference type="Proteomes" id="UP001295684"/>
    </source>
</evidence>
<dbReference type="NCBIfam" id="TIGR00231">
    <property type="entry name" value="small_GTP"/>
    <property type="match status" value="1"/>
</dbReference>
<dbReference type="PROSITE" id="PS51419">
    <property type="entry name" value="RAB"/>
    <property type="match status" value="1"/>
</dbReference>
<dbReference type="GO" id="GO:0003924">
    <property type="term" value="F:GTPase activity"/>
    <property type="evidence" value="ECO:0007669"/>
    <property type="project" value="InterPro"/>
</dbReference>
<dbReference type="SMART" id="SM00175">
    <property type="entry name" value="RAB"/>
    <property type="match status" value="1"/>
</dbReference>